<evidence type="ECO:0000313" key="3">
    <source>
        <dbReference type="EMBL" id="SVA22183.1"/>
    </source>
</evidence>
<dbReference type="EMBL" id="UINC01005575">
    <property type="protein sequence ID" value="SVA22183.1"/>
    <property type="molecule type" value="Genomic_DNA"/>
</dbReference>
<accession>A0A381U6M3</accession>
<keyword evidence="1" id="KW-0663">Pyridoxal phosphate</keyword>
<sequence length="374" mass="41562">VEIPFLNLAKQNKKLADDILPIWKEILESARFIGGEHVTSFESEFAVACGANHCATVGSGTDALRLIFISLGLKPGDEVITVPNTFIGTTEAITQAGGSIRFVDIDPLTYNLSPAKLAETLATLSPEARKKIKGIVPVHLYGQMADMDEILSIAREHNFWVVEDASQAHLAEYKKRKAGSIGTAAAFSFYPGKNLGAGGEAGAVVSNNKDLVRSIQILRDHGQEKKHLHQTEGYNSRCDALQAALLRIKLKQLVTWNKARQKNAGIYFQSLKNVKGIFLPTVREDRTHVFHLFIIQVSHRDKTIELLKERGIQCGLHYPIPLHLQKAYSRLNLGPKSFPVTEKIAKRIISLPMYPELEKEQIEYICDTLSEMVV</sequence>
<evidence type="ECO:0000256" key="1">
    <source>
        <dbReference type="ARBA" id="ARBA00022898"/>
    </source>
</evidence>
<dbReference type="InterPro" id="IPR000653">
    <property type="entry name" value="DegT/StrS_aminotransferase"/>
</dbReference>
<dbReference type="CDD" id="cd00616">
    <property type="entry name" value="AHBA_syn"/>
    <property type="match status" value="1"/>
</dbReference>
<dbReference type="InterPro" id="IPR015424">
    <property type="entry name" value="PyrdxlP-dep_Trfase"/>
</dbReference>
<evidence type="ECO:0000256" key="2">
    <source>
        <dbReference type="ARBA" id="ARBA00037999"/>
    </source>
</evidence>
<dbReference type="GO" id="GO:0008483">
    <property type="term" value="F:transaminase activity"/>
    <property type="evidence" value="ECO:0007669"/>
    <property type="project" value="TreeGrafter"/>
</dbReference>
<dbReference type="SUPFAM" id="SSF53383">
    <property type="entry name" value="PLP-dependent transferases"/>
    <property type="match status" value="1"/>
</dbReference>
<dbReference type="Gene3D" id="3.90.1150.10">
    <property type="entry name" value="Aspartate Aminotransferase, domain 1"/>
    <property type="match status" value="1"/>
</dbReference>
<dbReference type="InterPro" id="IPR015422">
    <property type="entry name" value="PyrdxlP-dep_Trfase_small"/>
</dbReference>
<dbReference type="PANTHER" id="PTHR30244:SF36">
    <property type="entry name" value="3-OXO-GLUCOSE-6-PHOSPHATE:GLUTAMATE AMINOTRANSFERASE"/>
    <property type="match status" value="1"/>
</dbReference>
<dbReference type="AlphaFoldDB" id="A0A381U6M3"/>
<feature type="non-terminal residue" evidence="3">
    <location>
        <position position="1"/>
    </location>
</feature>
<dbReference type="Gene3D" id="3.40.640.10">
    <property type="entry name" value="Type I PLP-dependent aspartate aminotransferase-like (Major domain)"/>
    <property type="match status" value="1"/>
</dbReference>
<dbReference type="InterPro" id="IPR015421">
    <property type="entry name" value="PyrdxlP-dep_Trfase_major"/>
</dbReference>
<reference evidence="3" key="1">
    <citation type="submission" date="2018-05" db="EMBL/GenBank/DDBJ databases">
        <authorList>
            <person name="Lanie J.A."/>
            <person name="Ng W.-L."/>
            <person name="Kazmierczak K.M."/>
            <person name="Andrzejewski T.M."/>
            <person name="Davidsen T.M."/>
            <person name="Wayne K.J."/>
            <person name="Tettelin H."/>
            <person name="Glass J.I."/>
            <person name="Rusch D."/>
            <person name="Podicherti R."/>
            <person name="Tsui H.-C.T."/>
            <person name="Winkler M.E."/>
        </authorList>
    </citation>
    <scope>NUCLEOTIDE SEQUENCE</scope>
</reference>
<evidence type="ECO:0008006" key="4">
    <source>
        <dbReference type="Google" id="ProtNLM"/>
    </source>
</evidence>
<comment type="similarity">
    <text evidence="2">Belongs to the DegT/DnrJ/EryC1 family.</text>
</comment>
<organism evidence="3">
    <name type="scientific">marine metagenome</name>
    <dbReference type="NCBI Taxonomy" id="408172"/>
    <lineage>
        <taxon>unclassified sequences</taxon>
        <taxon>metagenomes</taxon>
        <taxon>ecological metagenomes</taxon>
    </lineage>
</organism>
<dbReference type="Pfam" id="PF01041">
    <property type="entry name" value="DegT_DnrJ_EryC1"/>
    <property type="match status" value="1"/>
</dbReference>
<proteinExistence type="inferred from homology"/>
<dbReference type="PIRSF" id="PIRSF000390">
    <property type="entry name" value="PLP_StrS"/>
    <property type="match status" value="1"/>
</dbReference>
<dbReference type="PANTHER" id="PTHR30244">
    <property type="entry name" value="TRANSAMINASE"/>
    <property type="match status" value="1"/>
</dbReference>
<gene>
    <name evidence="3" type="ORF">METZ01_LOCUS75037</name>
</gene>
<name>A0A381U6M3_9ZZZZ</name>
<dbReference type="GO" id="GO:0030170">
    <property type="term" value="F:pyridoxal phosphate binding"/>
    <property type="evidence" value="ECO:0007669"/>
    <property type="project" value="TreeGrafter"/>
</dbReference>
<protein>
    <recommendedName>
        <fullName evidence="4">Erythromycin biosynthesis sensory transduction protein eryC1</fullName>
    </recommendedName>
</protein>
<dbReference type="GO" id="GO:0000271">
    <property type="term" value="P:polysaccharide biosynthetic process"/>
    <property type="evidence" value="ECO:0007669"/>
    <property type="project" value="TreeGrafter"/>
</dbReference>